<dbReference type="AlphaFoldDB" id="A0A6B1D4G1"/>
<feature type="domain" description="Chorismate-utilising enzyme C-terminal" evidence="7">
    <location>
        <begin position="237"/>
        <end position="490"/>
    </location>
</feature>
<sequence>MTVQDRVREAAGRSGPELTEDARWLEGAEGGGGDEYSVERHGRLVSASRPVADLPFERFLQAASGQERFFWRDGRQGITFAGSGVAANLIGYGHARFAAIQRQASEIFAYAETRPSRRFEQAPGAELALPRLFGGFAFREDFVPDMTWTGFHPGHFILPHYQFVEQDGLGWLTVNAFLPPEDDATATIPLLEEALDAQAAFLARGEFEVGGRGVEVRLQDGDGKQERLEIDYPLQYDEWAKLIENALLSFDATPLKKVVLSRIAQLRAPQPLIIRQMLTHLCADYPDCFSFLFEPQPGHAFLGATPELLARVQGVELETMALAGSIGRGATADEDAELAAALLASAKDRHEHALVVNALRAILQPLCRQLTVAAEPTVLALSNIQHLYTPVKARLNSPEGVLPLVEALHPTPAMGGTPRELGMAFIRGNEPTLRGWYAAPVGWIDCNMEGAFAAAIRSAVVQKERAWAYAGAGIVPGSVPQAEWEETNWKFQPVIRSVAGGQPA</sequence>
<organism evidence="8">
    <name type="scientific">Caldilineaceae bacterium SB0661_bin_32</name>
    <dbReference type="NCBI Taxonomy" id="2605255"/>
    <lineage>
        <taxon>Bacteria</taxon>
        <taxon>Bacillati</taxon>
        <taxon>Chloroflexota</taxon>
        <taxon>Caldilineae</taxon>
        <taxon>Caldilineales</taxon>
        <taxon>Caldilineaceae</taxon>
    </lineage>
</organism>
<dbReference type="InterPro" id="IPR015890">
    <property type="entry name" value="Chorismate_C"/>
</dbReference>
<dbReference type="PANTHER" id="PTHR42839:SF2">
    <property type="entry name" value="ISOCHORISMATE SYNTHASE ENTC"/>
    <property type="match status" value="1"/>
</dbReference>
<dbReference type="GO" id="GO:0008909">
    <property type="term" value="F:isochorismate synthase activity"/>
    <property type="evidence" value="ECO:0007669"/>
    <property type="project" value="UniProtKB-EC"/>
</dbReference>
<dbReference type="SUPFAM" id="SSF56322">
    <property type="entry name" value="ADC synthase"/>
    <property type="match status" value="1"/>
</dbReference>
<gene>
    <name evidence="8" type="ORF">F4X14_05120</name>
</gene>
<evidence type="ECO:0000313" key="8">
    <source>
        <dbReference type="EMBL" id="MYC94333.1"/>
    </source>
</evidence>
<evidence type="ECO:0000259" key="7">
    <source>
        <dbReference type="Pfam" id="PF00425"/>
    </source>
</evidence>
<dbReference type="PANTHER" id="PTHR42839">
    <property type="entry name" value="ISOCHORISMATE SYNTHASE ENTC"/>
    <property type="match status" value="1"/>
</dbReference>
<dbReference type="EMBL" id="VXMH01000023">
    <property type="protein sequence ID" value="MYC94333.1"/>
    <property type="molecule type" value="Genomic_DNA"/>
</dbReference>
<proteinExistence type="inferred from homology"/>
<comment type="similarity">
    <text evidence="2">Belongs to the isochorismate synthase family.</text>
</comment>
<dbReference type="InterPro" id="IPR004561">
    <property type="entry name" value="IsoChor_synthase"/>
</dbReference>
<dbReference type="NCBIfam" id="TIGR00543">
    <property type="entry name" value="isochor_syn"/>
    <property type="match status" value="1"/>
</dbReference>
<accession>A0A6B1D4G1</accession>
<dbReference type="Pfam" id="PF00425">
    <property type="entry name" value="Chorismate_bind"/>
    <property type="match status" value="1"/>
</dbReference>
<name>A0A6B1D4G1_9CHLR</name>
<feature type="compositionally biased region" description="Basic and acidic residues" evidence="6">
    <location>
        <begin position="1"/>
        <end position="11"/>
    </location>
</feature>
<comment type="catalytic activity">
    <reaction evidence="1">
        <text>chorismate = isochorismate</text>
        <dbReference type="Rhea" id="RHEA:18985"/>
        <dbReference type="ChEBI" id="CHEBI:29748"/>
        <dbReference type="ChEBI" id="CHEBI:29780"/>
        <dbReference type="EC" id="5.4.4.2"/>
    </reaction>
</comment>
<feature type="region of interest" description="Disordered" evidence="6">
    <location>
        <begin position="1"/>
        <end position="21"/>
    </location>
</feature>
<evidence type="ECO:0000256" key="2">
    <source>
        <dbReference type="ARBA" id="ARBA00005297"/>
    </source>
</evidence>
<dbReference type="InterPro" id="IPR005801">
    <property type="entry name" value="ADC_synthase"/>
</dbReference>
<dbReference type="EC" id="5.4.4.2" evidence="3"/>
<dbReference type="Gene3D" id="3.60.120.10">
    <property type="entry name" value="Anthranilate synthase"/>
    <property type="match status" value="1"/>
</dbReference>
<keyword evidence="4 8" id="KW-0413">Isomerase</keyword>
<reference evidence="8" key="1">
    <citation type="submission" date="2019-09" db="EMBL/GenBank/DDBJ databases">
        <title>Characterisation of the sponge microbiome using genome-centric metagenomics.</title>
        <authorList>
            <person name="Engelberts J.P."/>
            <person name="Robbins S.J."/>
            <person name="De Goeij J.M."/>
            <person name="Aranda M."/>
            <person name="Bell S.C."/>
            <person name="Webster N.S."/>
        </authorList>
    </citation>
    <scope>NUCLEOTIDE SEQUENCE</scope>
    <source>
        <strain evidence="8">SB0661_bin_32</strain>
    </source>
</reference>
<evidence type="ECO:0000256" key="5">
    <source>
        <dbReference type="ARBA" id="ARBA00041564"/>
    </source>
</evidence>
<protein>
    <recommendedName>
        <fullName evidence="3">isochorismate synthase</fullName>
        <ecNumber evidence="3">5.4.4.2</ecNumber>
    </recommendedName>
    <alternativeName>
        <fullName evidence="5">Isochorismate mutase</fullName>
    </alternativeName>
</protein>
<evidence type="ECO:0000256" key="4">
    <source>
        <dbReference type="ARBA" id="ARBA00023235"/>
    </source>
</evidence>
<evidence type="ECO:0000256" key="3">
    <source>
        <dbReference type="ARBA" id="ARBA00012824"/>
    </source>
</evidence>
<evidence type="ECO:0000256" key="1">
    <source>
        <dbReference type="ARBA" id="ARBA00000799"/>
    </source>
</evidence>
<comment type="caution">
    <text evidence="8">The sequence shown here is derived from an EMBL/GenBank/DDBJ whole genome shotgun (WGS) entry which is preliminary data.</text>
</comment>
<evidence type="ECO:0000256" key="6">
    <source>
        <dbReference type="SAM" id="MobiDB-lite"/>
    </source>
</evidence>